<proteinExistence type="predicted"/>
<accession>A0ABV7YVF7</accession>
<comment type="caution">
    <text evidence="2">The sequence shown here is derived from an EMBL/GenBank/DDBJ whole genome shotgun (WGS) entry which is preliminary data.</text>
</comment>
<gene>
    <name evidence="2" type="ORF">ACFOOI_06565</name>
</gene>
<dbReference type="EC" id="1.11.1.-" evidence="2"/>
<dbReference type="GO" id="GO:0004601">
    <property type="term" value="F:peroxidase activity"/>
    <property type="evidence" value="ECO:0007669"/>
    <property type="project" value="UniProtKB-KW"/>
</dbReference>
<dbReference type="EMBL" id="JBHRYQ010000001">
    <property type="protein sequence ID" value="MFC3810310.1"/>
    <property type="molecule type" value="Genomic_DNA"/>
</dbReference>
<dbReference type="Proteomes" id="UP001595616">
    <property type="component" value="Unassembled WGS sequence"/>
</dbReference>
<dbReference type="RefSeq" id="WP_379836340.1">
    <property type="nucleotide sequence ID" value="NZ_JBHRYQ010000001.1"/>
</dbReference>
<evidence type="ECO:0000313" key="3">
    <source>
        <dbReference type="Proteomes" id="UP001595616"/>
    </source>
</evidence>
<dbReference type="Pfam" id="PF01569">
    <property type="entry name" value="PAP2"/>
    <property type="match status" value="1"/>
</dbReference>
<dbReference type="InterPro" id="IPR000326">
    <property type="entry name" value="PAP2/HPO"/>
</dbReference>
<feature type="domain" description="Phosphatidic acid phosphatase type 2/haloperoxidase" evidence="1">
    <location>
        <begin position="312"/>
        <end position="441"/>
    </location>
</feature>
<dbReference type="PANTHER" id="PTHR34599:SF1">
    <property type="entry name" value="PHOSPHATIDIC ACID PHOSPHATASE TYPE 2_HALOPEROXIDASE DOMAIN-CONTAINING PROTEIN"/>
    <property type="match status" value="1"/>
</dbReference>
<keyword evidence="3" id="KW-1185">Reference proteome</keyword>
<protein>
    <submittedName>
        <fullName evidence="2">Vanadium-dependent haloperoxidase</fullName>
        <ecNumber evidence="2">1.11.1.-</ecNumber>
    </submittedName>
</protein>
<dbReference type="InterPro" id="IPR036938">
    <property type="entry name" value="PAP2/HPO_sf"/>
</dbReference>
<reference evidence="3" key="1">
    <citation type="journal article" date="2019" name="Int. J. Syst. Evol. Microbiol.">
        <title>The Global Catalogue of Microorganisms (GCM) 10K type strain sequencing project: providing services to taxonomists for standard genome sequencing and annotation.</title>
        <authorList>
            <consortium name="The Broad Institute Genomics Platform"/>
            <consortium name="The Broad Institute Genome Sequencing Center for Infectious Disease"/>
            <person name="Wu L."/>
            <person name="Ma J."/>
        </authorList>
    </citation>
    <scope>NUCLEOTIDE SEQUENCE [LARGE SCALE GENOMIC DNA]</scope>
    <source>
        <strain evidence="3">CECT 7956</strain>
    </source>
</reference>
<organism evidence="2 3">
    <name type="scientific">Lacihabitans lacunae</name>
    <dbReference type="NCBI Taxonomy" id="1028214"/>
    <lineage>
        <taxon>Bacteria</taxon>
        <taxon>Pseudomonadati</taxon>
        <taxon>Bacteroidota</taxon>
        <taxon>Cytophagia</taxon>
        <taxon>Cytophagales</taxon>
        <taxon>Leadbetterellaceae</taxon>
        <taxon>Lacihabitans</taxon>
    </lineage>
</organism>
<dbReference type="CDD" id="cd03398">
    <property type="entry name" value="PAP2_haloperoxidase"/>
    <property type="match status" value="1"/>
</dbReference>
<sequence>MKKVVLLVALASVVWSCSKTEDVVEIVPDPPKELALDNTIAIKWAEATLYHIKHQPNNSPTYLSRALGYVGLTMYESIAPGSIEYKSIATELNGLGALPMPADAKKIDWETSLNAGQAYIIKKMWFNSHSIYNTRIDSLETAIEKERLLAVKDSSIITNSKKYGISIAEKIYQWSVNDGGHQGNLNVQDMNYMYPQGLGFWSPPFGGQAALPYPMHPKWGQNRTFIKASSEIPVPEALKYSTDKSSAYYKEFKEVYDITLGLTQEQKEIALWWGDDPAVSAAPPGHSYNLGKLLIAQQKVNLFKAAETFAKVGMSVADAFICCFKVKYTYHSERPTGYIRRNINGSFNQFWPEPPFPAFTSGHSTQAAANATVLISVFGNEVTFEDNTHVGRPKDEFRNVEFKKRTFTKIWDTALECGISRLYGGIHTSQDNTLGLEMGKTIGESINKLSWKVK</sequence>
<dbReference type="Gene3D" id="1.10.606.20">
    <property type="match status" value="1"/>
</dbReference>
<evidence type="ECO:0000313" key="2">
    <source>
        <dbReference type="EMBL" id="MFC3810310.1"/>
    </source>
</evidence>
<evidence type="ECO:0000259" key="1">
    <source>
        <dbReference type="Pfam" id="PF01569"/>
    </source>
</evidence>
<dbReference type="PANTHER" id="PTHR34599">
    <property type="entry name" value="PEROXIDASE-RELATED"/>
    <property type="match status" value="1"/>
</dbReference>
<dbReference type="InterPro" id="IPR052559">
    <property type="entry name" value="V-haloperoxidase"/>
</dbReference>
<keyword evidence="2" id="KW-0575">Peroxidase</keyword>
<keyword evidence="2" id="KW-0560">Oxidoreductase</keyword>
<dbReference type="SUPFAM" id="SSF48317">
    <property type="entry name" value="Acid phosphatase/Vanadium-dependent haloperoxidase"/>
    <property type="match status" value="1"/>
</dbReference>
<name>A0ABV7YVF7_9BACT</name>